<dbReference type="InterPro" id="IPR007867">
    <property type="entry name" value="GMC_OxRtase_C"/>
</dbReference>
<evidence type="ECO:0000256" key="4">
    <source>
        <dbReference type="ARBA" id="ARBA00022827"/>
    </source>
</evidence>
<dbReference type="RefSeq" id="WP_190211870.1">
    <property type="nucleotide sequence ID" value="NZ_BNBO01000018.1"/>
</dbReference>
<evidence type="ECO:0000259" key="6">
    <source>
        <dbReference type="PROSITE" id="PS00624"/>
    </source>
</evidence>
<organism evidence="7 8">
    <name type="scientific">Kitasatospora indigofera</name>
    <dbReference type="NCBI Taxonomy" id="67307"/>
    <lineage>
        <taxon>Bacteria</taxon>
        <taxon>Bacillati</taxon>
        <taxon>Actinomycetota</taxon>
        <taxon>Actinomycetes</taxon>
        <taxon>Kitasatosporales</taxon>
        <taxon>Streptomycetaceae</taxon>
        <taxon>Kitasatospora</taxon>
    </lineage>
</organism>
<evidence type="ECO:0000313" key="7">
    <source>
        <dbReference type="EMBL" id="GHH72791.1"/>
    </source>
</evidence>
<comment type="caution">
    <text evidence="7">The sequence shown here is derived from an EMBL/GenBank/DDBJ whole genome shotgun (WGS) entry which is preliminary data.</text>
</comment>
<dbReference type="GeneID" id="95354023"/>
<dbReference type="Proteomes" id="UP000617734">
    <property type="component" value="Unassembled WGS sequence"/>
</dbReference>
<dbReference type="PROSITE" id="PS00624">
    <property type="entry name" value="GMC_OXRED_2"/>
    <property type="match status" value="1"/>
</dbReference>
<reference evidence="7" key="2">
    <citation type="submission" date="2020-09" db="EMBL/GenBank/DDBJ databases">
        <authorList>
            <person name="Sun Q."/>
            <person name="Ohkuma M."/>
        </authorList>
    </citation>
    <scope>NUCLEOTIDE SEQUENCE</scope>
    <source>
        <strain evidence="7">JCM 4646</strain>
    </source>
</reference>
<dbReference type="Pfam" id="PF05199">
    <property type="entry name" value="GMC_oxred_C"/>
    <property type="match status" value="1"/>
</dbReference>
<dbReference type="PIRSF" id="PIRSF000137">
    <property type="entry name" value="Alcohol_oxidase"/>
    <property type="match status" value="1"/>
</dbReference>
<keyword evidence="3" id="KW-0285">Flavoprotein</keyword>
<dbReference type="SUPFAM" id="SSF54373">
    <property type="entry name" value="FAD-linked reductases, C-terminal domain"/>
    <property type="match status" value="1"/>
</dbReference>
<keyword evidence="8" id="KW-1185">Reference proteome</keyword>
<evidence type="ECO:0000256" key="5">
    <source>
        <dbReference type="PIRSR" id="PIRSR000137-2"/>
    </source>
</evidence>
<dbReference type="GO" id="GO:0016614">
    <property type="term" value="F:oxidoreductase activity, acting on CH-OH group of donors"/>
    <property type="evidence" value="ECO:0007669"/>
    <property type="project" value="InterPro"/>
</dbReference>
<evidence type="ECO:0000256" key="2">
    <source>
        <dbReference type="ARBA" id="ARBA00010790"/>
    </source>
</evidence>
<dbReference type="AlphaFoldDB" id="A0A919KV47"/>
<gene>
    <name evidence="7" type="ORF">GCM10018781_36090</name>
</gene>
<protein>
    <submittedName>
        <fullName evidence="7">Dehydrogenase</fullName>
    </submittedName>
</protein>
<dbReference type="PANTHER" id="PTHR11552:SF147">
    <property type="entry name" value="CHOLINE DEHYDROGENASE, MITOCHONDRIAL"/>
    <property type="match status" value="1"/>
</dbReference>
<reference evidence="7" key="1">
    <citation type="journal article" date="2014" name="Int. J. Syst. Evol. Microbiol.">
        <title>Complete genome sequence of Corynebacterium casei LMG S-19264T (=DSM 44701T), isolated from a smear-ripened cheese.</title>
        <authorList>
            <consortium name="US DOE Joint Genome Institute (JGI-PGF)"/>
            <person name="Walter F."/>
            <person name="Albersmeier A."/>
            <person name="Kalinowski J."/>
            <person name="Ruckert C."/>
        </authorList>
    </citation>
    <scope>NUCLEOTIDE SEQUENCE</scope>
    <source>
        <strain evidence="7">JCM 4646</strain>
    </source>
</reference>
<evidence type="ECO:0000313" key="8">
    <source>
        <dbReference type="Proteomes" id="UP000617734"/>
    </source>
</evidence>
<comment type="cofactor">
    <cofactor evidence="1 5">
        <name>FAD</name>
        <dbReference type="ChEBI" id="CHEBI:57692"/>
    </cofactor>
</comment>
<dbReference type="Pfam" id="PF00732">
    <property type="entry name" value="GMC_oxred_N"/>
    <property type="match status" value="1"/>
</dbReference>
<dbReference type="InterPro" id="IPR036188">
    <property type="entry name" value="FAD/NAD-bd_sf"/>
</dbReference>
<name>A0A919KV47_9ACTN</name>
<feature type="binding site" evidence="5">
    <location>
        <position position="222"/>
    </location>
    <ligand>
        <name>FAD</name>
        <dbReference type="ChEBI" id="CHEBI:57692"/>
    </ligand>
</feature>
<dbReference type="GO" id="GO:0050660">
    <property type="term" value="F:flavin adenine dinucleotide binding"/>
    <property type="evidence" value="ECO:0007669"/>
    <property type="project" value="InterPro"/>
</dbReference>
<sequence length="516" mass="55670">MTQTYDDIVVGSGSAGAAIAARLSEDPARKVLLLEAGPDFPGKDDLPADIRDGNAMSLSAHDWKFRAEISDGRRILFPRGKVSGGSSSVGATIALRGVPENFDEWAGAGNPEWSWSEVLPFYRKLEDDLDRGDEEIHGKGGPIPIRRWRADELTPAQAAFIDASLGAGFPEVADHNHPEATGIGPIPSNRRDTEVRVNAALGYLTPEVRSRENLTVRSGVLVHRVLFEGVRAVGVELSAGGGPAEEVRSRRVVLSAGAVNSPTILLRSGIGPAEDLRRLGIDVRVDRPGVGANLIDHPRTGVFMKPAPGAIDRSAPFLQAMVRTTAKGSSDFNDLQYYMVNHFDLTMFPDLQMLAGGNVILGVMVVDQKPQSRGRLRLSSADPAAAPDIDLNFLATERDLEKLADAVRTCWELVNHPGIRSLGEDFIVLNDQLIENEEMVRQYTRISLDSAYHPVGTARMGLAEDEGAVVDGHLKVHGTEGLYLADASVMPGIVNCNTNLTSTMIGERLADWLRAG</sequence>
<feature type="domain" description="Glucose-methanol-choline oxidoreductase N-terminal" evidence="6">
    <location>
        <begin position="257"/>
        <end position="271"/>
    </location>
</feature>
<dbReference type="EMBL" id="BNBO01000018">
    <property type="protein sequence ID" value="GHH72791.1"/>
    <property type="molecule type" value="Genomic_DNA"/>
</dbReference>
<dbReference type="SUPFAM" id="SSF51905">
    <property type="entry name" value="FAD/NAD(P)-binding domain"/>
    <property type="match status" value="1"/>
</dbReference>
<dbReference type="Gene3D" id="3.50.50.60">
    <property type="entry name" value="FAD/NAD(P)-binding domain"/>
    <property type="match status" value="1"/>
</dbReference>
<dbReference type="InterPro" id="IPR000172">
    <property type="entry name" value="GMC_OxRdtase_N"/>
</dbReference>
<keyword evidence="4 5" id="KW-0274">FAD</keyword>
<proteinExistence type="inferred from homology"/>
<comment type="similarity">
    <text evidence="2">Belongs to the GMC oxidoreductase family.</text>
</comment>
<accession>A0A919KV47</accession>
<evidence type="ECO:0000256" key="3">
    <source>
        <dbReference type="ARBA" id="ARBA00022630"/>
    </source>
</evidence>
<feature type="binding site" evidence="5">
    <location>
        <position position="82"/>
    </location>
    <ligand>
        <name>FAD</name>
        <dbReference type="ChEBI" id="CHEBI:57692"/>
    </ligand>
</feature>
<dbReference type="InterPro" id="IPR012132">
    <property type="entry name" value="GMC_OxRdtase"/>
</dbReference>
<dbReference type="PANTHER" id="PTHR11552">
    <property type="entry name" value="GLUCOSE-METHANOL-CHOLINE GMC OXIDOREDUCTASE"/>
    <property type="match status" value="1"/>
</dbReference>
<dbReference type="Gene3D" id="3.30.410.40">
    <property type="match status" value="1"/>
</dbReference>
<evidence type="ECO:0000256" key="1">
    <source>
        <dbReference type="ARBA" id="ARBA00001974"/>
    </source>
</evidence>